<dbReference type="SUPFAM" id="SSF50630">
    <property type="entry name" value="Acid proteases"/>
    <property type="match status" value="1"/>
</dbReference>
<accession>B9RHK1</accession>
<dbReference type="PANTHER" id="PTHR47965">
    <property type="entry name" value="ASPARTYL PROTEASE-RELATED"/>
    <property type="match status" value="1"/>
</dbReference>
<dbReference type="InParanoid" id="B9RHK1"/>
<organism evidence="3 4">
    <name type="scientific">Ricinus communis</name>
    <name type="common">Castor bean</name>
    <dbReference type="NCBI Taxonomy" id="3988"/>
    <lineage>
        <taxon>Eukaryota</taxon>
        <taxon>Viridiplantae</taxon>
        <taxon>Streptophyta</taxon>
        <taxon>Embryophyta</taxon>
        <taxon>Tracheophyta</taxon>
        <taxon>Spermatophyta</taxon>
        <taxon>Magnoliopsida</taxon>
        <taxon>eudicotyledons</taxon>
        <taxon>Gunneridae</taxon>
        <taxon>Pentapetalae</taxon>
        <taxon>rosids</taxon>
        <taxon>fabids</taxon>
        <taxon>Malpighiales</taxon>
        <taxon>Euphorbiaceae</taxon>
        <taxon>Acalyphoideae</taxon>
        <taxon>Acalypheae</taxon>
        <taxon>Ricinus</taxon>
    </lineage>
</organism>
<dbReference type="InterPro" id="IPR021109">
    <property type="entry name" value="Peptidase_aspartic_dom_sf"/>
</dbReference>
<keyword evidence="4" id="KW-1185">Reference proteome</keyword>
<dbReference type="GO" id="GO:0006508">
    <property type="term" value="P:proteolysis"/>
    <property type="evidence" value="ECO:0007669"/>
    <property type="project" value="InterPro"/>
</dbReference>
<dbReference type="Pfam" id="PF14541">
    <property type="entry name" value="TAXi_C"/>
    <property type="match status" value="1"/>
</dbReference>
<dbReference type="Gene3D" id="2.40.70.10">
    <property type="entry name" value="Acid Proteases"/>
    <property type="match status" value="1"/>
</dbReference>
<dbReference type="PANTHER" id="PTHR47965:SF54">
    <property type="entry name" value="PEPTIDASE A1 DOMAIN-CONTAINING PROTEIN"/>
    <property type="match status" value="1"/>
</dbReference>
<dbReference type="InterPro" id="IPR033121">
    <property type="entry name" value="PEPTIDASE_A1"/>
</dbReference>
<dbReference type="EMBL" id="EQ973779">
    <property type="protein sequence ID" value="EEF49211.1"/>
    <property type="molecule type" value="Genomic_DNA"/>
</dbReference>
<sequence length="174" mass="18879">MREIGESVKSIRVGGEDIKANKTLLSINNEGKGGTRISTIKPYTILHTSIFQALVKAFVKAYDIKLIPPVVEPPFGACFPSFSEGSGPEVPLIDLVLEGQGSVYWRIWAANSLVKISSTLTCLGFVDGGADPFTSIVIGGHQIEDNLLQFDLDSSRFGFSSSLFRRNTTCSNFT</sequence>
<dbReference type="PROSITE" id="PS51767">
    <property type="entry name" value="PEPTIDASE_A1"/>
    <property type="match status" value="1"/>
</dbReference>
<evidence type="ECO:0000313" key="3">
    <source>
        <dbReference type="EMBL" id="EEF49211.1"/>
    </source>
</evidence>
<dbReference type="InterPro" id="IPR001461">
    <property type="entry name" value="Aspartic_peptidase_A1"/>
</dbReference>
<proteinExistence type="inferred from homology"/>
<name>B9RHK1_RICCO</name>
<gene>
    <name evidence="3" type="ORF">RCOM_1528480</name>
</gene>
<protein>
    <recommendedName>
        <fullName evidence="2">Peptidase A1 domain-containing protein</fullName>
    </recommendedName>
</protein>
<comment type="similarity">
    <text evidence="1">Belongs to the peptidase A1 family.</text>
</comment>
<dbReference type="eggNOG" id="KOG1339">
    <property type="taxonomic scope" value="Eukaryota"/>
</dbReference>
<dbReference type="GO" id="GO:0004190">
    <property type="term" value="F:aspartic-type endopeptidase activity"/>
    <property type="evidence" value="ECO:0007669"/>
    <property type="project" value="InterPro"/>
</dbReference>
<evidence type="ECO:0000259" key="2">
    <source>
        <dbReference type="PROSITE" id="PS51767"/>
    </source>
</evidence>
<evidence type="ECO:0000313" key="4">
    <source>
        <dbReference type="Proteomes" id="UP000008311"/>
    </source>
</evidence>
<dbReference type="STRING" id="3988.B9RHK1"/>
<dbReference type="Proteomes" id="UP000008311">
    <property type="component" value="Unassembled WGS sequence"/>
</dbReference>
<reference evidence="4" key="1">
    <citation type="journal article" date="2010" name="Nat. Biotechnol.">
        <title>Draft genome sequence of the oilseed species Ricinus communis.</title>
        <authorList>
            <person name="Chan A.P."/>
            <person name="Crabtree J."/>
            <person name="Zhao Q."/>
            <person name="Lorenzi H."/>
            <person name="Orvis J."/>
            <person name="Puiu D."/>
            <person name="Melake-Berhan A."/>
            <person name="Jones K.M."/>
            <person name="Redman J."/>
            <person name="Chen G."/>
            <person name="Cahoon E.B."/>
            <person name="Gedil M."/>
            <person name="Stanke M."/>
            <person name="Haas B.J."/>
            <person name="Wortman J.R."/>
            <person name="Fraser-Liggett C.M."/>
            <person name="Ravel J."/>
            <person name="Rabinowicz P.D."/>
        </authorList>
    </citation>
    <scope>NUCLEOTIDE SEQUENCE [LARGE SCALE GENOMIC DNA]</scope>
    <source>
        <strain evidence="4">cv. Hale</strain>
    </source>
</reference>
<feature type="domain" description="Peptidase A1" evidence="2">
    <location>
        <begin position="1"/>
        <end position="160"/>
    </location>
</feature>
<dbReference type="AlphaFoldDB" id="B9RHK1"/>
<evidence type="ECO:0000256" key="1">
    <source>
        <dbReference type="ARBA" id="ARBA00007447"/>
    </source>
</evidence>
<dbReference type="InterPro" id="IPR032799">
    <property type="entry name" value="TAXi_C"/>
</dbReference>